<dbReference type="Proteomes" id="UP000198994">
    <property type="component" value="Unassembled WGS sequence"/>
</dbReference>
<keyword evidence="2" id="KW-1185">Reference proteome</keyword>
<protein>
    <submittedName>
        <fullName evidence="1">Uncharacterized conserved protein GlcG, DUF336 family</fullName>
    </submittedName>
</protein>
<dbReference type="AlphaFoldDB" id="A0A1G7IAN0"/>
<gene>
    <name evidence="1" type="ORF">SAMN04488105_112118</name>
</gene>
<accession>A0A1G7IAN0</accession>
<dbReference type="OrthoDB" id="9815788at2"/>
<dbReference type="EMBL" id="FNAV01000012">
    <property type="protein sequence ID" value="SDF09576.1"/>
    <property type="molecule type" value="Genomic_DNA"/>
</dbReference>
<evidence type="ECO:0000313" key="1">
    <source>
        <dbReference type="EMBL" id="SDF09576.1"/>
    </source>
</evidence>
<dbReference type="SUPFAM" id="SSF143744">
    <property type="entry name" value="GlcG-like"/>
    <property type="match status" value="1"/>
</dbReference>
<sequence length="142" mass="14228">MAGLTLSRARVMIRKTLEKGKEMDMNPLSVVVLDAGGNVIAFERQDGASPGRFQIAHGKAYGSIMLGIPGSAQMARAESQAYFIAAANGAFGGSLIPVPGGVLVKDSKGRVLGALGVTGDSSDNDAAAAKAGVEAAGLVAAV</sequence>
<proteinExistence type="predicted"/>
<dbReference type="STRING" id="282683.SAMN04488105_112118"/>
<dbReference type="InterPro" id="IPR005624">
    <property type="entry name" value="PduO/GlcC-like"/>
</dbReference>
<dbReference type="Pfam" id="PF03928">
    <property type="entry name" value="HbpS-like"/>
    <property type="match status" value="1"/>
</dbReference>
<reference evidence="2" key="1">
    <citation type="submission" date="2016-10" db="EMBL/GenBank/DDBJ databases">
        <authorList>
            <person name="Varghese N."/>
            <person name="Submissions S."/>
        </authorList>
    </citation>
    <scope>NUCLEOTIDE SEQUENCE [LARGE SCALE GENOMIC DNA]</scope>
    <source>
        <strain evidence="2">DSM 10146</strain>
    </source>
</reference>
<dbReference type="Gene3D" id="3.30.450.150">
    <property type="entry name" value="Haem-degrading domain"/>
    <property type="match status" value="1"/>
</dbReference>
<dbReference type="PANTHER" id="PTHR34309">
    <property type="entry name" value="SLR1406 PROTEIN"/>
    <property type="match status" value="1"/>
</dbReference>
<dbReference type="PANTHER" id="PTHR34309:SF10">
    <property type="entry name" value="SLR1406 PROTEIN"/>
    <property type="match status" value="1"/>
</dbReference>
<name>A0A1G7IAN0_9RHOB</name>
<dbReference type="RefSeq" id="WP_008883622.1">
    <property type="nucleotide sequence ID" value="NZ_FNAV01000012.1"/>
</dbReference>
<dbReference type="InterPro" id="IPR038084">
    <property type="entry name" value="PduO/GlcC-like_sf"/>
</dbReference>
<evidence type="ECO:0000313" key="2">
    <source>
        <dbReference type="Proteomes" id="UP000198994"/>
    </source>
</evidence>
<dbReference type="InterPro" id="IPR052517">
    <property type="entry name" value="GlcG_carb_metab_protein"/>
</dbReference>
<organism evidence="1 2">
    <name type="scientific">Salipiger thiooxidans</name>
    <dbReference type="NCBI Taxonomy" id="282683"/>
    <lineage>
        <taxon>Bacteria</taxon>
        <taxon>Pseudomonadati</taxon>
        <taxon>Pseudomonadota</taxon>
        <taxon>Alphaproteobacteria</taxon>
        <taxon>Rhodobacterales</taxon>
        <taxon>Roseobacteraceae</taxon>
        <taxon>Salipiger</taxon>
    </lineage>
</organism>